<dbReference type="Gene3D" id="1.10.565.10">
    <property type="entry name" value="Retinoid X Receptor"/>
    <property type="match status" value="1"/>
</dbReference>
<dbReference type="WBParaSite" id="TCLT_0000256201-mRNA-1">
    <property type="protein sequence ID" value="TCLT_0000256201-mRNA-1"/>
    <property type="gene ID" value="TCLT_0000256201"/>
</dbReference>
<keyword evidence="3" id="KW-0479">Metal-binding</keyword>
<dbReference type="GO" id="GO:0005634">
    <property type="term" value="C:nucleus"/>
    <property type="evidence" value="ECO:0007669"/>
    <property type="project" value="UniProtKB-SubCell"/>
</dbReference>
<dbReference type="OMA" id="MRCACRA"/>
<evidence type="ECO:0000313" key="15">
    <source>
        <dbReference type="WBParaSite" id="TCLT_0000256201-mRNA-1"/>
    </source>
</evidence>
<dbReference type="SUPFAM" id="SSF48508">
    <property type="entry name" value="Nuclear receptor ligand-binding domain"/>
    <property type="match status" value="1"/>
</dbReference>
<dbReference type="InterPro" id="IPR035500">
    <property type="entry name" value="NHR-like_dom_sf"/>
</dbReference>
<keyword evidence="6" id="KW-0805">Transcription regulation</keyword>
<dbReference type="Gene3D" id="3.30.50.10">
    <property type="entry name" value="Erythroid Transcription Factor GATA-1, subunit A"/>
    <property type="match status" value="1"/>
</dbReference>
<proteinExistence type="inferred from homology"/>
<protein>
    <submittedName>
        <fullName evidence="15">Nuclear receptor domain-containing protein</fullName>
    </submittedName>
</protein>
<name>A0A0N5CQR2_THECL</name>
<evidence type="ECO:0000256" key="4">
    <source>
        <dbReference type="ARBA" id="ARBA00022771"/>
    </source>
</evidence>
<feature type="domain" description="Nuclear receptor" evidence="11">
    <location>
        <begin position="7"/>
        <end position="84"/>
    </location>
</feature>
<dbReference type="InterPro" id="IPR050274">
    <property type="entry name" value="Nuclear_hormone_rcpt_NR2"/>
</dbReference>
<comment type="subcellular location">
    <subcellularLocation>
        <location evidence="1">Nucleus</location>
    </subcellularLocation>
</comment>
<comment type="similarity">
    <text evidence="2">Belongs to the nuclear hormone receptor family.</text>
</comment>
<dbReference type="STRING" id="103827.A0A0N5CQR2"/>
<dbReference type="CDD" id="cd06960">
    <property type="entry name" value="NR_DBD_HNF4A"/>
    <property type="match status" value="1"/>
</dbReference>
<keyword evidence="10" id="KW-0539">Nucleus</keyword>
<dbReference type="PRINTS" id="PR00047">
    <property type="entry name" value="STROIDFINGER"/>
</dbReference>
<sequence>MKISKTTESCAVCGDLATGFHYDVASCNGKTFFRRTLVSNRIYKCYKNGNCTFDKDMRCACRACRFNKCVACNRTGRMTSPQEVSISTTSSNCSLDSVDISQNCETTSSISTEKELYCLLSKPTDSDRKRSRSSLDQSNSTASKRAYTISALLGFSKPTSISNSNENLSLKCMKPDTKSSSTSDLTFDFYNAVRKQCIMSEKHEKLILQLTRVQDGIDEFMITDKSNTSISILDLLTRPSVIDTSYNINNSDDENEQQKLCSSSAGASLNWKLEVTVEYAKTFDVFQWMPLRDKIILLRDVIFVLILLDTAYKKSISKSISVLNHRNEKEKQLNGESTGMSLLIESMNRIKLDRKEFSLLKAIAFVHPECFGLSLSSFRKLSCKRQLILDALFNYMIVRYDKRGPVRFGHTLSILWSVYRAINSYLEDLIDLDLELLTTELLANKLPEHSSVEQCHMYILMLISIYPNK</sequence>
<dbReference type="SUPFAM" id="SSF57716">
    <property type="entry name" value="Glucocorticoid receptor-like (DNA-binding domain)"/>
    <property type="match status" value="1"/>
</dbReference>
<evidence type="ECO:0000256" key="1">
    <source>
        <dbReference type="ARBA" id="ARBA00004123"/>
    </source>
</evidence>
<dbReference type="GO" id="GO:0003700">
    <property type="term" value="F:DNA-binding transcription factor activity"/>
    <property type="evidence" value="ECO:0007669"/>
    <property type="project" value="InterPro"/>
</dbReference>
<dbReference type="PANTHER" id="PTHR24083">
    <property type="entry name" value="NUCLEAR HORMONE RECEPTOR"/>
    <property type="match status" value="1"/>
</dbReference>
<feature type="domain" description="NR LBD" evidence="12">
    <location>
        <begin position="222"/>
        <end position="451"/>
    </location>
</feature>
<dbReference type="OrthoDB" id="9984314at2759"/>
<dbReference type="Pfam" id="PF00105">
    <property type="entry name" value="zf-C4"/>
    <property type="match status" value="1"/>
</dbReference>
<evidence type="ECO:0000256" key="2">
    <source>
        <dbReference type="ARBA" id="ARBA00005993"/>
    </source>
</evidence>
<keyword evidence="14" id="KW-1185">Reference proteome</keyword>
<dbReference type="SMART" id="SM00399">
    <property type="entry name" value="ZnF_C4"/>
    <property type="match status" value="1"/>
</dbReference>
<dbReference type="InterPro" id="IPR013088">
    <property type="entry name" value="Znf_NHR/GATA"/>
</dbReference>
<dbReference type="Pfam" id="PF00104">
    <property type="entry name" value="Hormone_recep"/>
    <property type="match status" value="1"/>
</dbReference>
<dbReference type="Proteomes" id="UP000276776">
    <property type="component" value="Unassembled WGS sequence"/>
</dbReference>
<gene>
    <name evidence="13" type="ORF">TCLT_LOCUS2563</name>
</gene>
<keyword evidence="9" id="KW-0675">Receptor</keyword>
<dbReference type="EMBL" id="UYYF01000562">
    <property type="protein sequence ID" value="VDM98590.1"/>
    <property type="molecule type" value="Genomic_DNA"/>
</dbReference>
<evidence type="ECO:0000256" key="8">
    <source>
        <dbReference type="ARBA" id="ARBA00023163"/>
    </source>
</evidence>
<evidence type="ECO:0000256" key="5">
    <source>
        <dbReference type="ARBA" id="ARBA00022833"/>
    </source>
</evidence>
<evidence type="ECO:0000313" key="14">
    <source>
        <dbReference type="Proteomes" id="UP000276776"/>
    </source>
</evidence>
<reference evidence="15" key="1">
    <citation type="submission" date="2017-02" db="UniProtKB">
        <authorList>
            <consortium name="WormBaseParasite"/>
        </authorList>
    </citation>
    <scope>IDENTIFICATION</scope>
</reference>
<accession>A0A0N5CQR2</accession>
<reference evidence="13 14" key="2">
    <citation type="submission" date="2018-11" db="EMBL/GenBank/DDBJ databases">
        <authorList>
            <consortium name="Pathogen Informatics"/>
        </authorList>
    </citation>
    <scope>NUCLEOTIDE SEQUENCE [LARGE SCALE GENOMIC DNA]</scope>
</reference>
<evidence type="ECO:0000313" key="13">
    <source>
        <dbReference type="EMBL" id="VDM98590.1"/>
    </source>
</evidence>
<dbReference type="GO" id="GO:0000978">
    <property type="term" value="F:RNA polymerase II cis-regulatory region sequence-specific DNA binding"/>
    <property type="evidence" value="ECO:0007669"/>
    <property type="project" value="InterPro"/>
</dbReference>
<dbReference type="GO" id="GO:0008270">
    <property type="term" value="F:zinc ion binding"/>
    <property type="evidence" value="ECO:0007669"/>
    <property type="project" value="UniProtKB-KW"/>
</dbReference>
<evidence type="ECO:0000256" key="10">
    <source>
        <dbReference type="ARBA" id="ARBA00023242"/>
    </source>
</evidence>
<dbReference type="InterPro" id="IPR049636">
    <property type="entry name" value="HNF4-like_DBD"/>
</dbReference>
<dbReference type="PROSITE" id="PS51843">
    <property type="entry name" value="NR_LBD"/>
    <property type="match status" value="1"/>
</dbReference>
<evidence type="ECO:0000259" key="12">
    <source>
        <dbReference type="PROSITE" id="PS51843"/>
    </source>
</evidence>
<keyword evidence="8" id="KW-0804">Transcription</keyword>
<organism evidence="15">
    <name type="scientific">Thelazia callipaeda</name>
    <name type="common">Oriental eyeworm</name>
    <name type="synonym">Parasitic nematode</name>
    <dbReference type="NCBI Taxonomy" id="103827"/>
    <lineage>
        <taxon>Eukaryota</taxon>
        <taxon>Metazoa</taxon>
        <taxon>Ecdysozoa</taxon>
        <taxon>Nematoda</taxon>
        <taxon>Chromadorea</taxon>
        <taxon>Rhabditida</taxon>
        <taxon>Spirurina</taxon>
        <taxon>Spiruromorpha</taxon>
        <taxon>Thelazioidea</taxon>
        <taxon>Thelaziidae</taxon>
        <taxon>Thelazia</taxon>
    </lineage>
</organism>
<dbReference type="SMART" id="SM00430">
    <property type="entry name" value="HOLI"/>
    <property type="match status" value="1"/>
</dbReference>
<dbReference type="InterPro" id="IPR001628">
    <property type="entry name" value="Znf_hrmn_rcpt"/>
</dbReference>
<dbReference type="AlphaFoldDB" id="A0A0N5CQR2"/>
<evidence type="ECO:0000256" key="3">
    <source>
        <dbReference type="ARBA" id="ARBA00022723"/>
    </source>
</evidence>
<evidence type="ECO:0000256" key="9">
    <source>
        <dbReference type="ARBA" id="ARBA00023170"/>
    </source>
</evidence>
<keyword evidence="7" id="KW-0238">DNA-binding</keyword>
<keyword evidence="5" id="KW-0862">Zinc</keyword>
<evidence type="ECO:0000256" key="6">
    <source>
        <dbReference type="ARBA" id="ARBA00023015"/>
    </source>
</evidence>
<dbReference type="PROSITE" id="PS51030">
    <property type="entry name" value="NUCLEAR_REC_DBD_2"/>
    <property type="match status" value="1"/>
</dbReference>
<evidence type="ECO:0000256" key="7">
    <source>
        <dbReference type="ARBA" id="ARBA00023125"/>
    </source>
</evidence>
<dbReference type="InterPro" id="IPR000536">
    <property type="entry name" value="Nucl_hrmn_rcpt_lig-bd"/>
</dbReference>
<evidence type="ECO:0000259" key="11">
    <source>
        <dbReference type="PROSITE" id="PS51030"/>
    </source>
</evidence>
<keyword evidence="4" id="KW-0863">Zinc-finger</keyword>